<keyword evidence="3" id="KW-0663">Pyridoxal phosphate</keyword>
<proteinExistence type="inferred from homology"/>
<dbReference type="FunFam" id="3.40.50.1100:FF:000005">
    <property type="entry name" value="Threonine dehydratase catabolic"/>
    <property type="match status" value="1"/>
</dbReference>
<dbReference type="GO" id="GO:0030170">
    <property type="term" value="F:pyridoxal phosphate binding"/>
    <property type="evidence" value="ECO:0007669"/>
    <property type="project" value="InterPro"/>
</dbReference>
<dbReference type="GO" id="GO:0006565">
    <property type="term" value="P:L-serine catabolic process"/>
    <property type="evidence" value="ECO:0007669"/>
    <property type="project" value="TreeGrafter"/>
</dbReference>
<comment type="similarity">
    <text evidence="2">Belongs to the serine/threonine dehydratase family.</text>
</comment>
<dbReference type="CDD" id="cd01562">
    <property type="entry name" value="Thr-dehyd"/>
    <property type="match status" value="1"/>
</dbReference>
<evidence type="ECO:0000313" key="7">
    <source>
        <dbReference type="Proteomes" id="UP000188388"/>
    </source>
</evidence>
<evidence type="ECO:0000256" key="2">
    <source>
        <dbReference type="ARBA" id="ARBA00010869"/>
    </source>
</evidence>
<dbReference type="GO" id="GO:0003941">
    <property type="term" value="F:L-serine ammonia-lyase activity"/>
    <property type="evidence" value="ECO:0007669"/>
    <property type="project" value="TreeGrafter"/>
</dbReference>
<keyword evidence="7" id="KW-1185">Reference proteome</keyword>
<dbReference type="Pfam" id="PF00291">
    <property type="entry name" value="PALP"/>
    <property type="match status" value="1"/>
</dbReference>
<protein>
    <submittedName>
        <fullName evidence="6">Pyridoxal-5'-phosphate-dependent protein beta subunit</fullName>
    </submittedName>
</protein>
<gene>
    <name evidence="6" type="ORF">BQ8794_170055</name>
</gene>
<sequence length="325" mass="33879">MGGLILQDLTMTTPPGIADIHRAATRLSGLIVETPLIESPELNKRFGARILFKPETLQRTGSFKFRGAYNKLSSLSDEQRSRGVVAFSSGNHAQGVAASAAMFGVKAMKVGNVRKMGAEVVPFDRFLDDRMAVVRRYMEQGMVLVPPFDDPAIIAGQGTIGLELMAQAKALGVSLDAVVIPCGGGGLSSGISIAIKDASPGTAVWAVEPEHFDDTCRSLARGVRVSIEPGHTSICDALLTAEPGAITFEINRRNLAGGIAVSDRAAAQAMRDAMAHLKLVVEPGGCVGLAALSSGEIELSGKCVAVVLSGGNVDFGTYAEIMAAA</sequence>
<dbReference type="InterPro" id="IPR001926">
    <property type="entry name" value="TrpB-like_PALP"/>
</dbReference>
<dbReference type="PROSITE" id="PS00165">
    <property type="entry name" value="DEHYDRATASE_SER_THR"/>
    <property type="match status" value="1"/>
</dbReference>
<evidence type="ECO:0000313" key="6">
    <source>
        <dbReference type="EMBL" id="SIT54562.1"/>
    </source>
</evidence>
<reference evidence="7" key="1">
    <citation type="submission" date="2017-01" db="EMBL/GenBank/DDBJ databases">
        <authorList>
            <person name="Brunel B."/>
        </authorList>
    </citation>
    <scope>NUCLEOTIDE SEQUENCE [LARGE SCALE GENOMIC DNA]</scope>
</reference>
<dbReference type="InterPro" id="IPR050147">
    <property type="entry name" value="Ser/Thr_Dehydratase"/>
</dbReference>
<dbReference type="EMBL" id="FTPD01000009">
    <property type="protein sequence ID" value="SIT54562.1"/>
    <property type="molecule type" value="Genomic_DNA"/>
</dbReference>
<evidence type="ECO:0000256" key="3">
    <source>
        <dbReference type="ARBA" id="ARBA00022898"/>
    </source>
</evidence>
<dbReference type="PANTHER" id="PTHR48078:SF6">
    <property type="entry name" value="L-THREONINE DEHYDRATASE CATABOLIC TDCB"/>
    <property type="match status" value="1"/>
</dbReference>
<evidence type="ECO:0000259" key="5">
    <source>
        <dbReference type="Pfam" id="PF00291"/>
    </source>
</evidence>
<comment type="cofactor">
    <cofactor evidence="1">
        <name>pyridoxal 5'-phosphate</name>
        <dbReference type="ChEBI" id="CHEBI:597326"/>
    </cofactor>
</comment>
<evidence type="ECO:0000256" key="1">
    <source>
        <dbReference type="ARBA" id="ARBA00001933"/>
    </source>
</evidence>
<organism evidence="6 7">
    <name type="scientific">Mesorhizobium prunaredense</name>
    <dbReference type="NCBI Taxonomy" id="1631249"/>
    <lineage>
        <taxon>Bacteria</taxon>
        <taxon>Pseudomonadati</taxon>
        <taxon>Pseudomonadota</taxon>
        <taxon>Alphaproteobacteria</taxon>
        <taxon>Hyphomicrobiales</taxon>
        <taxon>Phyllobacteriaceae</taxon>
        <taxon>Mesorhizobium</taxon>
    </lineage>
</organism>
<keyword evidence="4" id="KW-0456">Lyase</keyword>
<dbReference type="AlphaFoldDB" id="A0A1R3V3R9"/>
<dbReference type="InterPro" id="IPR000634">
    <property type="entry name" value="Ser/Thr_deHydtase_PyrdxlP-BS"/>
</dbReference>
<dbReference type="STRING" id="1631249.BQ8794_170055"/>
<accession>A0A1R3V3R9</accession>
<dbReference type="GO" id="GO:0004794">
    <property type="term" value="F:threonine deaminase activity"/>
    <property type="evidence" value="ECO:0007669"/>
    <property type="project" value="TreeGrafter"/>
</dbReference>
<name>A0A1R3V3R9_9HYPH</name>
<dbReference type="InterPro" id="IPR036052">
    <property type="entry name" value="TrpB-like_PALP_sf"/>
</dbReference>
<dbReference type="Proteomes" id="UP000188388">
    <property type="component" value="Unassembled WGS sequence"/>
</dbReference>
<dbReference type="PANTHER" id="PTHR48078">
    <property type="entry name" value="THREONINE DEHYDRATASE, MITOCHONDRIAL-RELATED"/>
    <property type="match status" value="1"/>
</dbReference>
<dbReference type="GO" id="GO:0009097">
    <property type="term" value="P:isoleucine biosynthetic process"/>
    <property type="evidence" value="ECO:0007669"/>
    <property type="project" value="TreeGrafter"/>
</dbReference>
<dbReference type="GO" id="GO:0006567">
    <property type="term" value="P:L-threonine catabolic process"/>
    <property type="evidence" value="ECO:0007669"/>
    <property type="project" value="TreeGrafter"/>
</dbReference>
<feature type="domain" description="Tryptophan synthase beta chain-like PALP" evidence="5">
    <location>
        <begin position="28"/>
        <end position="310"/>
    </location>
</feature>
<dbReference type="SUPFAM" id="SSF53686">
    <property type="entry name" value="Tryptophan synthase beta subunit-like PLP-dependent enzymes"/>
    <property type="match status" value="1"/>
</dbReference>
<dbReference type="Gene3D" id="3.40.50.1100">
    <property type="match status" value="2"/>
</dbReference>
<evidence type="ECO:0000256" key="4">
    <source>
        <dbReference type="ARBA" id="ARBA00023239"/>
    </source>
</evidence>